<dbReference type="Proteomes" id="UP000006437">
    <property type="component" value="Unassembled WGS sequence"/>
</dbReference>
<evidence type="ECO:0000256" key="2">
    <source>
        <dbReference type="SAM" id="SignalP"/>
    </source>
</evidence>
<dbReference type="EMBL" id="AFZG01000046">
    <property type="protein sequence ID" value="EHL18269.1"/>
    <property type="molecule type" value="Genomic_DNA"/>
</dbReference>
<dbReference type="PATRIC" id="fig|796937.3.peg.958"/>
<accession>G9XEM1</accession>
<evidence type="ECO:0000313" key="3">
    <source>
        <dbReference type="EMBL" id="EHL15639.1"/>
    </source>
</evidence>
<dbReference type="RefSeq" id="WP_009525992.1">
    <property type="nucleotide sequence ID" value="NZ_JBQMYE010000062.1"/>
</dbReference>
<dbReference type="AlphaFoldDB" id="G9XEM1"/>
<evidence type="ECO:0000256" key="1">
    <source>
        <dbReference type="SAM" id="MobiDB-lite"/>
    </source>
</evidence>
<organism evidence="4 5">
    <name type="scientific">Peptoanaerobacter stomatis</name>
    <dbReference type="NCBI Taxonomy" id="796937"/>
    <lineage>
        <taxon>Bacteria</taxon>
        <taxon>Bacillati</taxon>
        <taxon>Bacillota</taxon>
        <taxon>Clostridia</taxon>
        <taxon>Peptostreptococcales</taxon>
        <taxon>Filifactoraceae</taxon>
        <taxon>Peptoanaerobacter</taxon>
    </lineage>
</organism>
<reference evidence="4 5" key="2">
    <citation type="submission" date="2011-08" db="EMBL/GenBank/DDBJ databases">
        <title>The Genome Sequence of Eubacteriaceae bacterium CM5.</title>
        <authorList>
            <consortium name="The Broad Institute Genome Sequencing Platform"/>
            <person name="Earl A."/>
            <person name="Ward D."/>
            <person name="Feldgarden M."/>
            <person name="Gevers D."/>
            <person name="Sizova M."/>
            <person name="Hazen A."/>
            <person name="Epstein S."/>
            <person name="Young S.K."/>
            <person name="Zeng Q."/>
            <person name="Gargeya S."/>
            <person name="Fitzgerald M."/>
            <person name="Haas B."/>
            <person name="Abouelleil A."/>
            <person name="Alvarado L."/>
            <person name="Arachchi H.M."/>
            <person name="Berlin A."/>
            <person name="Brown A."/>
            <person name="Chapman S.B."/>
            <person name="Chen Z."/>
            <person name="Dunbar C."/>
            <person name="Freedman E."/>
            <person name="Gearin G."/>
            <person name="Gellesch M."/>
            <person name="Goldberg J."/>
            <person name="Griggs A."/>
            <person name="Gujja S."/>
            <person name="Heiman D."/>
            <person name="Howarth C."/>
            <person name="Larson L."/>
            <person name="Lui A."/>
            <person name="MacDonald P.J.P."/>
            <person name="Montmayeur A."/>
            <person name="Murphy C."/>
            <person name="Neiman D."/>
            <person name="Pearson M."/>
            <person name="Priest M."/>
            <person name="Roberts A."/>
            <person name="Saif S."/>
            <person name="Shea T."/>
            <person name="Shenoy N."/>
            <person name="Sisk P."/>
            <person name="Stolte C."/>
            <person name="Sykes S."/>
            <person name="Wortman J."/>
            <person name="Nusbaum C."/>
            <person name="Birren B."/>
        </authorList>
    </citation>
    <scope>NUCLEOTIDE SEQUENCE [LARGE SCALE GENOMIC DNA]</scope>
    <source>
        <strain evidence="4 5">CM5</strain>
    </source>
</reference>
<evidence type="ECO:0000313" key="5">
    <source>
        <dbReference type="Proteomes" id="UP000003379"/>
    </source>
</evidence>
<protein>
    <recommendedName>
        <fullName evidence="7">Copper amine oxidase-like N-terminal domain-containing protein</fullName>
    </recommendedName>
</protein>
<dbReference type="EMBL" id="AFZE01000010">
    <property type="protein sequence ID" value="EHL15639.1"/>
    <property type="molecule type" value="Genomic_DNA"/>
</dbReference>
<name>G9XEM1_9FIRM</name>
<reference evidence="3 6" key="1">
    <citation type="submission" date="2011-08" db="EMBL/GenBank/DDBJ databases">
        <title>The Genome Sequence of Eubacteriaceae bacterium ACC19a.</title>
        <authorList>
            <consortium name="The Broad Institute Genome Sequencing Platform"/>
            <person name="Earl A."/>
            <person name="Ward D."/>
            <person name="Feldgarden M."/>
            <person name="Gevers D."/>
            <person name="Sizova M."/>
            <person name="Hazen A."/>
            <person name="Epstein S."/>
            <person name="Young S.K."/>
            <person name="Zeng Q."/>
            <person name="Gargeya S."/>
            <person name="Fitzgerald M."/>
            <person name="Haas B."/>
            <person name="Abouelleil A."/>
            <person name="Alvarado L."/>
            <person name="Arachchi H.M."/>
            <person name="Berlin A."/>
            <person name="Brown A."/>
            <person name="Chapman S.B."/>
            <person name="Chen Z."/>
            <person name="Dunbar C."/>
            <person name="Freedman E."/>
            <person name="Gearin G."/>
            <person name="Gellesch M."/>
            <person name="Goldberg J."/>
            <person name="Griggs A."/>
            <person name="Gujja S."/>
            <person name="Heiman D."/>
            <person name="Howarth C."/>
            <person name="Larson L."/>
            <person name="Lui A."/>
            <person name="MacDonald P.J.P."/>
            <person name="Montmayeur A."/>
            <person name="Murphy C."/>
            <person name="Neiman D."/>
            <person name="Pearson M."/>
            <person name="Priest M."/>
            <person name="Roberts A."/>
            <person name="Saif S."/>
            <person name="Shea T."/>
            <person name="Shenoy N."/>
            <person name="Sisk P."/>
            <person name="Stolte C."/>
            <person name="Sykes S."/>
            <person name="Wortman J."/>
            <person name="Nusbaum C."/>
            <person name="Birren B."/>
        </authorList>
    </citation>
    <scope>NUCLEOTIDE SEQUENCE [LARGE SCALE GENOMIC DNA]</scope>
    <source>
        <strain evidence="3 6">ACC19a</strain>
    </source>
</reference>
<accession>G9X007</accession>
<evidence type="ECO:0000313" key="4">
    <source>
        <dbReference type="EMBL" id="EHL18269.1"/>
    </source>
</evidence>
<feature type="chain" id="PRO_5010497490" description="Copper amine oxidase-like N-terminal domain-containing protein" evidence="2">
    <location>
        <begin position="27"/>
        <end position="275"/>
    </location>
</feature>
<feature type="signal peptide" evidence="2">
    <location>
        <begin position="1"/>
        <end position="26"/>
    </location>
</feature>
<gene>
    <name evidence="4" type="ORF">HMPREF9628_02091</name>
    <name evidence="3" type="ORF">HMPREF9629_01763</name>
</gene>
<evidence type="ECO:0008006" key="7">
    <source>
        <dbReference type="Google" id="ProtNLM"/>
    </source>
</evidence>
<dbReference type="Proteomes" id="UP000003379">
    <property type="component" value="Unassembled WGS sequence"/>
</dbReference>
<keyword evidence="2" id="KW-0732">Signal</keyword>
<comment type="caution">
    <text evidence="4">The sequence shown here is derived from an EMBL/GenBank/DDBJ whole genome shotgun (WGS) entry which is preliminary data.</text>
</comment>
<proteinExistence type="predicted"/>
<sequence length="275" mass="31670">MKFKFLKNVALCGLLIGLTSFNSSYAASVPITQQAYYDTFTFKVNSIVQYISDITKKPFIANSRVYVPISTLSDLGIANVQWIPQNAGMPAELRVMPAQAAEDKSAYYEQKLNELATQIAQKDVKIKELEENVKKLTDENSDLKKKSDSRSTPSSDDRDIKNKVYDLQSDISRDRDYDRITINRKDFNVSYSFRYKRDFEAEVYIKGLSNDDITALKDNDRQLTRLLEDVGKEITRKDPFKNVNVYFTIYDESNNSKQLGSFDYKDDRLRGNLSR</sequence>
<dbReference type="HOGENOM" id="CLU_996415_0_0_9"/>
<feature type="region of interest" description="Disordered" evidence="1">
    <location>
        <begin position="139"/>
        <end position="161"/>
    </location>
</feature>
<evidence type="ECO:0000313" key="6">
    <source>
        <dbReference type="Proteomes" id="UP000006437"/>
    </source>
</evidence>